<dbReference type="RefSeq" id="WP_101681782.1">
    <property type="nucleotide sequence ID" value="NZ_PJRP01000004.1"/>
</dbReference>
<reference evidence="5 6" key="1">
    <citation type="submission" date="2017-12" db="EMBL/GenBank/DDBJ databases">
        <title>Genome sequence of the active heterotrophic nitrifier-denitrifier, Cupriavidus pauculus UM1.</title>
        <authorList>
            <person name="Putonti C."/>
            <person name="Castignetti D."/>
        </authorList>
    </citation>
    <scope>NUCLEOTIDE SEQUENCE [LARGE SCALE GENOMIC DNA]</scope>
    <source>
        <strain evidence="5 6">UM1</strain>
    </source>
</reference>
<comment type="similarity">
    <text evidence="1">Belongs to the leucine-binding protein family.</text>
</comment>
<feature type="signal peptide" evidence="3">
    <location>
        <begin position="1"/>
        <end position="23"/>
    </location>
</feature>
<dbReference type="InterPro" id="IPR028082">
    <property type="entry name" value="Peripla_BP_I"/>
</dbReference>
<dbReference type="InterPro" id="IPR051010">
    <property type="entry name" value="BCAA_transport"/>
</dbReference>
<dbReference type="Gene3D" id="3.40.50.2300">
    <property type="match status" value="2"/>
</dbReference>
<dbReference type="SUPFAM" id="SSF53822">
    <property type="entry name" value="Periplasmic binding protein-like I"/>
    <property type="match status" value="1"/>
</dbReference>
<evidence type="ECO:0000256" key="3">
    <source>
        <dbReference type="SAM" id="SignalP"/>
    </source>
</evidence>
<protein>
    <submittedName>
        <fullName evidence="5">ABC transporter substrate-binding protein</fullName>
    </submittedName>
</protein>
<evidence type="ECO:0000259" key="4">
    <source>
        <dbReference type="Pfam" id="PF13458"/>
    </source>
</evidence>
<feature type="domain" description="Leucine-binding protein" evidence="4">
    <location>
        <begin position="26"/>
        <end position="362"/>
    </location>
</feature>
<feature type="chain" id="PRO_5014840218" evidence="3">
    <location>
        <begin position="24"/>
        <end position="395"/>
    </location>
</feature>
<dbReference type="AlphaFoldDB" id="A0A2N5CDT5"/>
<gene>
    <name evidence="5" type="ORF">CYJ10_12360</name>
</gene>
<dbReference type="OrthoDB" id="8522748at2"/>
<dbReference type="EMBL" id="PJRP01000004">
    <property type="protein sequence ID" value="PLQ00413.1"/>
    <property type="molecule type" value="Genomic_DNA"/>
</dbReference>
<keyword evidence="2 3" id="KW-0732">Signal</keyword>
<dbReference type="PROSITE" id="PS51257">
    <property type="entry name" value="PROKAR_LIPOPROTEIN"/>
    <property type="match status" value="1"/>
</dbReference>
<organism evidence="5 6">
    <name type="scientific">Cupriavidus pauculus</name>
    <dbReference type="NCBI Taxonomy" id="82633"/>
    <lineage>
        <taxon>Bacteria</taxon>
        <taxon>Pseudomonadati</taxon>
        <taxon>Pseudomonadota</taxon>
        <taxon>Betaproteobacteria</taxon>
        <taxon>Burkholderiales</taxon>
        <taxon>Burkholderiaceae</taxon>
        <taxon>Cupriavidus</taxon>
    </lineage>
</organism>
<dbReference type="InterPro" id="IPR028081">
    <property type="entry name" value="Leu-bd"/>
</dbReference>
<evidence type="ECO:0000313" key="5">
    <source>
        <dbReference type="EMBL" id="PLQ00413.1"/>
    </source>
</evidence>
<evidence type="ECO:0000256" key="1">
    <source>
        <dbReference type="ARBA" id="ARBA00010062"/>
    </source>
</evidence>
<comment type="caution">
    <text evidence="5">The sequence shown here is derived from an EMBL/GenBank/DDBJ whole genome shotgun (WGS) entry which is preliminary data.</text>
</comment>
<name>A0A2N5CDT5_9BURK</name>
<dbReference type="Pfam" id="PF13458">
    <property type="entry name" value="Peripla_BP_6"/>
    <property type="match status" value="1"/>
</dbReference>
<dbReference type="Proteomes" id="UP000234341">
    <property type="component" value="Unassembled WGS sequence"/>
</dbReference>
<accession>A0A2N5CDT5</accession>
<evidence type="ECO:0000256" key="2">
    <source>
        <dbReference type="ARBA" id="ARBA00022729"/>
    </source>
</evidence>
<proteinExistence type="inferred from homology"/>
<dbReference type="CDD" id="cd06359">
    <property type="entry name" value="PBP1_Nba-like"/>
    <property type="match status" value="1"/>
</dbReference>
<sequence>MLQAKRWIAFMAIALSCTPGAQAADPIRIGFIGSLTGPLSTLSTDMKDGFNLALKHKGGKLGGADTVVAYGDDQANPDTGKQVYERMAKSENVDIITGMAFTNVMLAVAPTAFKDKIFFVNSNAGPKELAGASCNYYYFNPTWHTSALSEAAGRFATQKGYKRIFVIAPNYQAGREHAEGFEKEYKGEIIGRARNKVGQLDFSVEIGQIRAAQPDAVFFALWGPMAINFVKQFNQAGLNKKIDLVTAGFAVDADTLPALGDAAVGIYNTSQWSPDLPNAVNRKFVEDFEKEFKRPASSYASQGYEVGLLLDAAIRDSKGKYKDDKVLHDAIMSAKFESVRSYFKFSSNQNATQHIYLRQVVRNEKGQLTNKTVSSTPVYADQSDPYVGECKLAAK</sequence>
<dbReference type="PANTHER" id="PTHR30483">
    <property type="entry name" value="LEUCINE-SPECIFIC-BINDING PROTEIN"/>
    <property type="match status" value="1"/>
</dbReference>
<dbReference type="PANTHER" id="PTHR30483:SF6">
    <property type="entry name" value="PERIPLASMIC BINDING PROTEIN OF ABC TRANSPORTER FOR NATURAL AMINO ACIDS"/>
    <property type="match status" value="1"/>
</dbReference>
<evidence type="ECO:0000313" key="6">
    <source>
        <dbReference type="Proteomes" id="UP000234341"/>
    </source>
</evidence>